<dbReference type="RefSeq" id="XP_028991926.1">
    <property type="nucleotide sequence ID" value="XM_029136093.2"/>
</dbReference>
<proteinExistence type="predicted"/>
<dbReference type="PANTHER" id="PTHR45784:SF3">
    <property type="entry name" value="C-TYPE LECTIN DOMAIN FAMILY 4 MEMBER K-LIKE-RELATED"/>
    <property type="match status" value="1"/>
</dbReference>
<keyword evidence="1" id="KW-0732">Signal</keyword>
<evidence type="ECO:0000313" key="4">
    <source>
        <dbReference type="RefSeq" id="XP_028991926.1"/>
    </source>
</evidence>
<evidence type="ECO:0000313" key="3">
    <source>
        <dbReference type="Proteomes" id="UP000515150"/>
    </source>
</evidence>
<keyword evidence="3" id="KW-1185">Reference proteome</keyword>
<evidence type="ECO:0000259" key="2">
    <source>
        <dbReference type="PROSITE" id="PS50041"/>
    </source>
</evidence>
<dbReference type="InterPro" id="IPR001304">
    <property type="entry name" value="C-type_lectin-like"/>
</dbReference>
<sequence>MQWTLFLVVLMGQCSFSTCSLYQYHFIRENKTWYEAQTYCRETYTDLATVSDMTDMRRLCSSTQNQDEAWIGLHSYPGKDNRTWYWSLPGLEFNVSSDTRWQRGEPNDGGPGAPSGTVENCVTINNQLWNDEHCYQKFTFFCFNGTKQSNTFYNITTTMTWPQAQNHCRHHYTDLVSGLDQLNDPTVASHSSVWIGVFRDTWRWSDGSNSSFRNWESLEDLVDGQSNKTCATVLNTAGTWSYDYCDKQKPFYCYEDNLILINQSVTWVEALKYCRENHHDLVSITNHHQQRWVQERIKNASTDFVWLGLRYTCTLGFWFWVSDEVVDYQNYQNWASNVTSDDCDMSAAINTGNNKWFKRPDNETFNFFCTKI</sequence>
<dbReference type="CDD" id="cd00037">
    <property type="entry name" value="CLECT"/>
    <property type="match status" value="1"/>
</dbReference>
<dbReference type="InterPro" id="IPR016186">
    <property type="entry name" value="C-type_lectin-like/link_sf"/>
</dbReference>
<dbReference type="PANTHER" id="PTHR45784">
    <property type="entry name" value="C-TYPE LECTIN DOMAIN FAMILY 20 MEMBER A-RELATED"/>
    <property type="match status" value="1"/>
</dbReference>
<evidence type="ECO:0000256" key="1">
    <source>
        <dbReference type="SAM" id="SignalP"/>
    </source>
</evidence>
<gene>
    <name evidence="4" type="primary">LOC114846881</name>
</gene>
<dbReference type="SMART" id="SM00034">
    <property type="entry name" value="CLECT"/>
    <property type="match status" value="3"/>
</dbReference>
<dbReference type="FunCoup" id="A0A6P7LBG7">
    <property type="interactions" value="19"/>
</dbReference>
<reference evidence="4" key="1">
    <citation type="submission" date="2025-08" db="UniProtKB">
        <authorList>
            <consortium name="RefSeq"/>
        </authorList>
    </citation>
    <scope>IDENTIFICATION</scope>
</reference>
<feature type="domain" description="C-type lectin" evidence="2">
    <location>
        <begin position="147"/>
        <end position="254"/>
    </location>
</feature>
<accession>A0A6P7LBG7</accession>
<feature type="chain" id="PRO_5028433367" evidence="1">
    <location>
        <begin position="20"/>
        <end position="372"/>
    </location>
</feature>
<dbReference type="InParanoid" id="A0A6P7LBG7"/>
<feature type="domain" description="C-type lectin" evidence="2">
    <location>
        <begin position="24"/>
        <end position="143"/>
    </location>
</feature>
<organism evidence="3 4">
    <name type="scientific">Betta splendens</name>
    <name type="common">Siamese fighting fish</name>
    <dbReference type="NCBI Taxonomy" id="158456"/>
    <lineage>
        <taxon>Eukaryota</taxon>
        <taxon>Metazoa</taxon>
        <taxon>Chordata</taxon>
        <taxon>Craniata</taxon>
        <taxon>Vertebrata</taxon>
        <taxon>Euteleostomi</taxon>
        <taxon>Actinopterygii</taxon>
        <taxon>Neopterygii</taxon>
        <taxon>Teleostei</taxon>
        <taxon>Neoteleostei</taxon>
        <taxon>Acanthomorphata</taxon>
        <taxon>Anabantaria</taxon>
        <taxon>Anabantiformes</taxon>
        <taxon>Anabantoidei</taxon>
        <taxon>Osphronemidae</taxon>
        <taxon>Betta</taxon>
    </lineage>
</organism>
<dbReference type="InterPro" id="IPR016187">
    <property type="entry name" value="CTDL_fold"/>
</dbReference>
<dbReference type="PROSITE" id="PS50041">
    <property type="entry name" value="C_TYPE_LECTIN_2"/>
    <property type="match status" value="3"/>
</dbReference>
<name>A0A6P7LBG7_BETSP</name>
<feature type="domain" description="C-type lectin" evidence="2">
    <location>
        <begin position="252"/>
        <end position="370"/>
    </location>
</feature>
<protein>
    <submittedName>
        <fullName evidence="4">C-type mannose receptor 2-like</fullName>
    </submittedName>
</protein>
<dbReference type="Pfam" id="PF00059">
    <property type="entry name" value="Lectin_C"/>
    <property type="match status" value="3"/>
</dbReference>
<dbReference type="Proteomes" id="UP000515150">
    <property type="component" value="Chromosome 2"/>
</dbReference>
<dbReference type="OrthoDB" id="441660at2759"/>
<dbReference type="GeneID" id="114846881"/>
<feature type="signal peptide" evidence="1">
    <location>
        <begin position="1"/>
        <end position="19"/>
    </location>
</feature>
<dbReference type="AlphaFoldDB" id="A0A6P7LBG7"/>
<dbReference type="SUPFAM" id="SSF56436">
    <property type="entry name" value="C-type lectin-like"/>
    <property type="match status" value="3"/>
</dbReference>
<dbReference type="KEGG" id="bspl:114846881"/>
<dbReference type="Gene3D" id="3.10.100.10">
    <property type="entry name" value="Mannose-Binding Protein A, subunit A"/>
    <property type="match status" value="3"/>
</dbReference>